<feature type="region of interest" description="Disordered" evidence="1">
    <location>
        <begin position="283"/>
        <end position="313"/>
    </location>
</feature>
<dbReference type="Proteomes" id="UP000663889">
    <property type="component" value="Unassembled WGS sequence"/>
</dbReference>
<dbReference type="AlphaFoldDB" id="A0A815R3A6"/>
<evidence type="ECO:0000313" key="3">
    <source>
        <dbReference type="EMBL" id="CAF1471246.1"/>
    </source>
</evidence>
<evidence type="ECO:0000256" key="1">
    <source>
        <dbReference type="SAM" id="MobiDB-lite"/>
    </source>
</evidence>
<feature type="domain" description="Endonuclease/exonuclease/phosphatase" evidence="2">
    <location>
        <begin position="910"/>
        <end position="1003"/>
    </location>
</feature>
<dbReference type="InterPro" id="IPR052560">
    <property type="entry name" value="RdDP_mobile_element"/>
</dbReference>
<sequence length="1110" mass="125189">MRSAKANARERQLQELFKEGFIEGVDDDTPTFEKNDYEVKLDWLLGSQPLLSFTLNVDTQPPIGTSCGHKPLTFDISIGAEPKPASPRMSFNFKAAKWSKFRSKLDEQLMLWNNDRRLDSALDIEEYTSFITNSILVATQEAIPLSKQTNTRPMINELTKRLITQKHQAFRRWKKTGDYHHKNQYYNSKVLLTNSLRNDRRHNFNQLMSSLCQKKMYSDKVWLTVQREKGGYLIPLNNVNDRIKSILGISMSSVERLKREMREQEREMLEKQNELIQLQKKLDQEKQDKEDTAIRATLRLRNPRTRSSSSSSSSSVTAAFNFTLTTFMPVAKSSQKRGHFGRPPIILTENQKENVRDTGAGRLRQSSGKGSRLVISALMSNSGFHRSSIDIFETTEGNRMDSSHFLAWIDRTASLLRKEFVPGDSTSGTSLIMPPKKGGTNLSKQGQNLVNGENVIQGQTAVADVGGTMTMSHGPRTKALAEGVKLNKLQLNDVIKQHLKDLRISDIQLSRAGIFTLYATDVSSFNRLLNELTPILATNGQATAKIYVPRSIQRIKDTEKVAFVKNVDIEIPESRITEALKDVGLDAIDVVRLTNKVKNFPTRTIKITFIDPQNRNTFVHTGLQVDSMHFIAEPANQNTKPVQCYICLKYNHVAKYCKTKQQICARCGENHRIDQCTAASHALKCCNCKGSHLATSIECATFKEQAKRIQNLVYQYSSTSKPITTAPAIHDLNEFPSLPNIFQRQQDHLHHKLFDEIINALSSKMEKIIEETTSRLFKKLQQKIKKIEKSIGTHDNNQEDASTVSDSDSNEEGQVVKHIKNKQKQNTQTSKTTTSSIDTSSKPTTTSNTTSSKPPQKQKEASKNDRVGKLGGGVLLAVKQHIKCREVLNKTSQMNEIIAIEVETQLFKSILIASIYVPPTAKMDLNIFQELYNINNNCIIVGDLNATLHHMGSAKGNARGRQLQELFKEGFIEGVDDDTPTFEKNDYEVKLDWLLGSQPLLSFTSNVETHPPIGTSCGHKPLTFDISIGAESKPASPRISFNFKAAKWSKFRSKLDQQLMLWNNDRRLDSALDIEKYTSFITNSILVATQEAIPLSKQTNTRPMISEVTK</sequence>
<organism evidence="3 4">
    <name type="scientific">Rotaria sordida</name>
    <dbReference type="NCBI Taxonomy" id="392033"/>
    <lineage>
        <taxon>Eukaryota</taxon>
        <taxon>Metazoa</taxon>
        <taxon>Spiralia</taxon>
        <taxon>Gnathifera</taxon>
        <taxon>Rotifera</taxon>
        <taxon>Eurotatoria</taxon>
        <taxon>Bdelloidea</taxon>
        <taxon>Philodinida</taxon>
        <taxon>Philodinidae</taxon>
        <taxon>Rotaria</taxon>
    </lineage>
</organism>
<evidence type="ECO:0000259" key="2">
    <source>
        <dbReference type="Pfam" id="PF14529"/>
    </source>
</evidence>
<dbReference type="InterPro" id="IPR005135">
    <property type="entry name" value="Endo/exonuclease/phosphatase"/>
</dbReference>
<name>A0A815R3A6_9BILA</name>
<accession>A0A815R3A6</accession>
<gene>
    <name evidence="3" type="ORF">SEV965_LOCUS34658</name>
</gene>
<dbReference type="PANTHER" id="PTHR36688:SF2">
    <property type="entry name" value="ENDONUCLEASE_EXONUCLEASE_PHOSPHATASE DOMAIN-CONTAINING PROTEIN"/>
    <property type="match status" value="1"/>
</dbReference>
<feature type="non-terminal residue" evidence="3">
    <location>
        <position position="1"/>
    </location>
</feature>
<feature type="compositionally biased region" description="Polar residues" evidence="1">
    <location>
        <begin position="793"/>
        <end position="807"/>
    </location>
</feature>
<evidence type="ECO:0000313" key="4">
    <source>
        <dbReference type="Proteomes" id="UP000663889"/>
    </source>
</evidence>
<reference evidence="3" key="1">
    <citation type="submission" date="2021-02" db="EMBL/GenBank/DDBJ databases">
        <authorList>
            <person name="Nowell W R."/>
        </authorList>
    </citation>
    <scope>NUCLEOTIDE SEQUENCE</scope>
</reference>
<dbReference type="Gene3D" id="4.10.60.10">
    <property type="entry name" value="Zinc finger, CCHC-type"/>
    <property type="match status" value="1"/>
</dbReference>
<feature type="region of interest" description="Disordered" evidence="1">
    <location>
        <begin position="789"/>
        <end position="867"/>
    </location>
</feature>
<feature type="compositionally biased region" description="Low complexity" evidence="1">
    <location>
        <begin position="824"/>
        <end position="855"/>
    </location>
</feature>
<dbReference type="SUPFAM" id="SSF56219">
    <property type="entry name" value="DNase I-like"/>
    <property type="match status" value="1"/>
</dbReference>
<feature type="compositionally biased region" description="Basic and acidic residues" evidence="1">
    <location>
        <begin position="283"/>
        <end position="293"/>
    </location>
</feature>
<comment type="caution">
    <text evidence="3">The sequence shown here is derived from an EMBL/GenBank/DDBJ whole genome shotgun (WGS) entry which is preliminary data.</text>
</comment>
<dbReference type="EMBL" id="CAJNOU010005232">
    <property type="protein sequence ID" value="CAF1471246.1"/>
    <property type="molecule type" value="Genomic_DNA"/>
</dbReference>
<dbReference type="GO" id="GO:0003824">
    <property type="term" value="F:catalytic activity"/>
    <property type="evidence" value="ECO:0007669"/>
    <property type="project" value="InterPro"/>
</dbReference>
<dbReference type="PANTHER" id="PTHR36688">
    <property type="entry name" value="ENDO/EXONUCLEASE/PHOSPHATASE DOMAIN-CONTAINING PROTEIN"/>
    <property type="match status" value="1"/>
</dbReference>
<dbReference type="Gene3D" id="3.60.10.10">
    <property type="entry name" value="Endonuclease/exonuclease/phosphatase"/>
    <property type="match status" value="1"/>
</dbReference>
<dbReference type="InterPro" id="IPR036691">
    <property type="entry name" value="Endo/exonu/phosph_ase_sf"/>
</dbReference>
<feature type="compositionally biased region" description="Basic and acidic residues" evidence="1">
    <location>
        <begin position="857"/>
        <end position="867"/>
    </location>
</feature>
<dbReference type="Pfam" id="PF14529">
    <property type="entry name" value="Exo_endo_phos_2"/>
    <property type="match status" value="1"/>
</dbReference>
<proteinExistence type="predicted"/>
<protein>
    <recommendedName>
        <fullName evidence="2">Endonuclease/exonuclease/phosphatase domain-containing protein</fullName>
    </recommendedName>
</protein>